<dbReference type="CDD" id="cd13520">
    <property type="entry name" value="PBP2_TAXI_TRAP"/>
    <property type="match status" value="1"/>
</dbReference>
<feature type="chain" id="PRO_5013875916" evidence="1">
    <location>
        <begin position="25"/>
        <end position="326"/>
    </location>
</feature>
<dbReference type="InterPro" id="IPR011852">
    <property type="entry name" value="TRAP_TAXI"/>
</dbReference>
<gene>
    <name evidence="2" type="ORF">CSA56_03165</name>
</gene>
<sequence>MKKVFCVGMLLFCAVLFCSGSSEAQDPAQLKFVAGPPGGTWFSLGGTISDIMTKGVIPTTSSTGGGVSNVVNIDRGKADLGLSAAVLGAPAQKGSTPFKTQLPNTMRLANLYKQYFYFVVRADFAEKYELKEMADVFEKKLPLRVAMLKPGTVSEFIVRQTFESYGVTYKDIKSWGGKVEFASYSDGSNLLADNHIDAFVFTVSSPASVILKIETQVDIQILPTDQKTLDTMNANLGTTTHIIPKGTYKCATEDIPVIGDYTVVLIRGDLSDDLVYNMTKTLLENKETLEQAVKALAEFNAKDAAADNAFSLHPGAAKYYKEVGAL</sequence>
<reference evidence="2 3" key="1">
    <citation type="submission" date="2017-10" db="EMBL/GenBank/DDBJ databases">
        <title>Novel microbial diversity and functional potential in the marine mammal oral microbiome.</title>
        <authorList>
            <person name="Dudek N.K."/>
            <person name="Sun C.L."/>
            <person name="Burstein D."/>
            <person name="Kantor R.S."/>
            <person name="Aliaga Goltsman D.S."/>
            <person name="Bik E.M."/>
            <person name="Thomas B.C."/>
            <person name="Banfield J.F."/>
            <person name="Relman D.A."/>
        </authorList>
    </citation>
    <scope>NUCLEOTIDE SEQUENCE [LARGE SCALE GENOMIC DNA]</scope>
    <source>
        <strain evidence="2">DOLJORAL78_47_16</strain>
    </source>
</reference>
<dbReference type="NCBIfam" id="TIGR02122">
    <property type="entry name" value="TRAP_TAXI"/>
    <property type="match status" value="1"/>
</dbReference>
<evidence type="ECO:0000256" key="1">
    <source>
        <dbReference type="SAM" id="SignalP"/>
    </source>
</evidence>
<dbReference type="PANTHER" id="PTHR42941">
    <property type="entry name" value="SLL1037 PROTEIN"/>
    <property type="match status" value="1"/>
</dbReference>
<proteinExistence type="predicted"/>
<dbReference type="Pfam" id="PF16868">
    <property type="entry name" value="NMT1_3"/>
    <property type="match status" value="1"/>
</dbReference>
<protein>
    <submittedName>
        <fullName evidence="2">C4-dicarboxylate ABC transporter substrate-binding protein</fullName>
    </submittedName>
</protein>
<evidence type="ECO:0000313" key="2">
    <source>
        <dbReference type="EMBL" id="PIE35728.1"/>
    </source>
</evidence>
<dbReference type="Proteomes" id="UP000230821">
    <property type="component" value="Unassembled WGS sequence"/>
</dbReference>
<dbReference type="SUPFAM" id="SSF53850">
    <property type="entry name" value="Periplasmic binding protein-like II"/>
    <property type="match status" value="1"/>
</dbReference>
<dbReference type="Gene3D" id="3.40.190.10">
    <property type="entry name" value="Periplasmic binding protein-like II"/>
    <property type="match status" value="2"/>
</dbReference>
<dbReference type="PANTHER" id="PTHR42941:SF1">
    <property type="entry name" value="SLL1037 PROTEIN"/>
    <property type="match status" value="1"/>
</dbReference>
<organism evidence="2 3">
    <name type="scientific">candidate division KSB3 bacterium</name>
    <dbReference type="NCBI Taxonomy" id="2044937"/>
    <lineage>
        <taxon>Bacteria</taxon>
        <taxon>candidate division KSB3</taxon>
    </lineage>
</organism>
<dbReference type="EMBL" id="PDSK01000035">
    <property type="protein sequence ID" value="PIE35728.1"/>
    <property type="molecule type" value="Genomic_DNA"/>
</dbReference>
<dbReference type="AlphaFoldDB" id="A0A2G6KJ79"/>
<name>A0A2G6KJ79_9BACT</name>
<comment type="caution">
    <text evidence="2">The sequence shown here is derived from an EMBL/GenBank/DDBJ whole genome shotgun (WGS) entry which is preliminary data.</text>
</comment>
<keyword evidence="1" id="KW-0732">Signal</keyword>
<feature type="signal peptide" evidence="1">
    <location>
        <begin position="1"/>
        <end position="24"/>
    </location>
</feature>
<evidence type="ECO:0000313" key="3">
    <source>
        <dbReference type="Proteomes" id="UP000230821"/>
    </source>
</evidence>
<accession>A0A2G6KJ79</accession>